<proteinExistence type="predicted"/>
<keyword evidence="2" id="KW-1185">Reference proteome</keyword>
<gene>
    <name evidence="1" type="ORF">NZD88_01655</name>
</gene>
<evidence type="ECO:0000313" key="1">
    <source>
        <dbReference type="EMBL" id="MCT2406258.1"/>
    </source>
</evidence>
<comment type="caution">
    <text evidence="1">The sequence shown here is derived from an EMBL/GenBank/DDBJ whole genome shotgun (WGS) entry which is preliminary data.</text>
</comment>
<protein>
    <submittedName>
        <fullName evidence="1">Transposase</fullName>
    </submittedName>
</protein>
<dbReference type="Proteomes" id="UP001142057">
    <property type="component" value="Unassembled WGS sequence"/>
</dbReference>
<sequence length="146" mass="17348">MDSDFKNIHVGSLIKQKTIELDVEIDRICNVMKCNKQDVEKMFLQKDISTDSLLKWSKLLEYDFFRLYTQHLIFFSPPAGNSPYKAEQISQLPQFRKNIYTGEVIDFILELIDSGEKTKQQVIDEYRIPKTTLFKWIAKYRKKETK</sequence>
<reference evidence="1" key="1">
    <citation type="submission" date="2022-08" db="EMBL/GenBank/DDBJ databases">
        <title>Chryseobacterium antibioticum,isolated from the rhizosphere soil of Pyrola in Tibet.</title>
        <authorList>
            <person name="Kan Y."/>
        </authorList>
    </citation>
    <scope>NUCLEOTIDE SEQUENCE</scope>
    <source>
        <strain evidence="1">Pc2-12</strain>
    </source>
</reference>
<dbReference type="EMBL" id="JANZQH010000001">
    <property type="protein sequence ID" value="MCT2406258.1"/>
    <property type="molecule type" value="Genomic_DNA"/>
</dbReference>
<organism evidence="1 2">
    <name type="scientific">Chryseobacterium pyrolae</name>
    <dbReference type="NCBI Taxonomy" id="2987481"/>
    <lineage>
        <taxon>Bacteria</taxon>
        <taxon>Pseudomonadati</taxon>
        <taxon>Bacteroidota</taxon>
        <taxon>Flavobacteriia</taxon>
        <taxon>Flavobacteriales</taxon>
        <taxon>Weeksellaceae</taxon>
        <taxon>Chryseobacterium group</taxon>
        <taxon>Chryseobacterium</taxon>
    </lineage>
</organism>
<accession>A0ABT2ICC8</accession>
<dbReference type="RefSeq" id="WP_259826914.1">
    <property type="nucleotide sequence ID" value="NZ_JANZQH010000001.1"/>
</dbReference>
<evidence type="ECO:0000313" key="2">
    <source>
        <dbReference type="Proteomes" id="UP001142057"/>
    </source>
</evidence>
<name>A0ABT2ICC8_9FLAO</name>